<dbReference type="eggNOG" id="ENOG503310N">
    <property type="taxonomic scope" value="Bacteria"/>
</dbReference>
<comment type="caution">
    <text evidence="2">The sequence shown here is derived from an EMBL/GenBank/DDBJ whole genome shotgun (WGS) entry which is preliminary data.</text>
</comment>
<protein>
    <recommendedName>
        <fullName evidence="4">DUF3054 domain-containing protein</fullName>
    </recommendedName>
</protein>
<gene>
    <name evidence="2" type="ORF">GOAMR_65_00080</name>
</gene>
<dbReference type="Pfam" id="PF11255">
    <property type="entry name" value="DUF3054"/>
    <property type="match status" value="1"/>
</dbReference>
<accession>G7GUX7</accession>
<evidence type="ECO:0008006" key="4">
    <source>
        <dbReference type="Google" id="ProtNLM"/>
    </source>
</evidence>
<keyword evidence="3" id="KW-1185">Reference proteome</keyword>
<sequence length="160" mass="17248">MSTTDSGPSHIDSPVREALPITVPVWLTALLDLVAITVFVIIGRADHDHGLTPTGILDTLWPFAVGTAVGWTFTYLYANVESGGEFGRMFRPERFRPAIMIWVCTVAIGMLLRALVHQGVALSFVIVASIATAVFLFGWRAIAAAVVRRRAGAGRQTSAI</sequence>
<feature type="transmembrane region" description="Helical" evidence="1">
    <location>
        <begin position="60"/>
        <end position="78"/>
    </location>
</feature>
<evidence type="ECO:0000256" key="1">
    <source>
        <dbReference type="SAM" id="Phobius"/>
    </source>
</evidence>
<evidence type="ECO:0000313" key="3">
    <source>
        <dbReference type="Proteomes" id="UP000006023"/>
    </source>
</evidence>
<dbReference type="STRING" id="1075090.GOAMR_65_00080"/>
<dbReference type="EMBL" id="BAED01000065">
    <property type="protein sequence ID" value="GAB07402.1"/>
    <property type="molecule type" value="Genomic_DNA"/>
</dbReference>
<dbReference type="InterPro" id="IPR021414">
    <property type="entry name" value="DUF3054"/>
</dbReference>
<evidence type="ECO:0000313" key="2">
    <source>
        <dbReference type="EMBL" id="GAB07402.1"/>
    </source>
</evidence>
<dbReference type="AlphaFoldDB" id="G7GUX7"/>
<name>G7GUX7_9ACTN</name>
<feature type="transmembrane region" description="Helical" evidence="1">
    <location>
        <begin position="122"/>
        <end position="147"/>
    </location>
</feature>
<feature type="transmembrane region" description="Helical" evidence="1">
    <location>
        <begin position="21"/>
        <end position="45"/>
    </location>
</feature>
<dbReference type="Proteomes" id="UP000006023">
    <property type="component" value="Unassembled WGS sequence"/>
</dbReference>
<keyword evidence="1" id="KW-0812">Transmembrane</keyword>
<keyword evidence="1" id="KW-0472">Membrane</keyword>
<proteinExistence type="predicted"/>
<keyword evidence="1" id="KW-1133">Transmembrane helix</keyword>
<reference evidence="2 3" key="1">
    <citation type="submission" date="2011-11" db="EMBL/GenBank/DDBJ databases">
        <title>Whole genome shotgun sequence of Gordonia amarae NBRC 15530.</title>
        <authorList>
            <person name="Takarada H."/>
            <person name="Hosoyama A."/>
            <person name="Tsuchikane K."/>
            <person name="Katsumata H."/>
            <person name="Yamazaki S."/>
            <person name="Fujita N."/>
        </authorList>
    </citation>
    <scope>NUCLEOTIDE SEQUENCE [LARGE SCALE GENOMIC DNA]</scope>
    <source>
        <strain evidence="2 3">NBRC 15530</strain>
    </source>
</reference>
<organism evidence="2 3">
    <name type="scientific">Gordonia amarae NBRC 15530</name>
    <dbReference type="NCBI Taxonomy" id="1075090"/>
    <lineage>
        <taxon>Bacteria</taxon>
        <taxon>Bacillati</taxon>
        <taxon>Actinomycetota</taxon>
        <taxon>Actinomycetes</taxon>
        <taxon>Mycobacteriales</taxon>
        <taxon>Gordoniaceae</taxon>
        <taxon>Gordonia</taxon>
    </lineage>
</organism>
<feature type="transmembrane region" description="Helical" evidence="1">
    <location>
        <begin position="99"/>
        <end position="116"/>
    </location>
</feature>
<dbReference type="RefSeq" id="WP_005192124.1">
    <property type="nucleotide sequence ID" value="NZ_BAED01000065.1"/>
</dbReference>